<dbReference type="EMBL" id="MU006231">
    <property type="protein sequence ID" value="KAF2823800.1"/>
    <property type="molecule type" value="Genomic_DNA"/>
</dbReference>
<proteinExistence type="predicted"/>
<keyword evidence="1" id="KW-1133">Transmembrane helix</keyword>
<accession>A0A6A6ZRT5</accession>
<dbReference type="AlphaFoldDB" id="A0A6A6ZRT5"/>
<feature type="transmembrane region" description="Helical" evidence="1">
    <location>
        <begin position="12"/>
        <end position="33"/>
    </location>
</feature>
<evidence type="ECO:0000313" key="2">
    <source>
        <dbReference type="EMBL" id="KAF2823800.1"/>
    </source>
</evidence>
<keyword evidence="1" id="KW-0812">Transmembrane</keyword>
<protein>
    <submittedName>
        <fullName evidence="2">Uncharacterized protein</fullName>
    </submittedName>
</protein>
<keyword evidence="1" id="KW-0472">Membrane</keyword>
<reference evidence="2" key="1">
    <citation type="journal article" date="2020" name="Stud. Mycol.">
        <title>101 Dothideomycetes genomes: a test case for predicting lifestyles and emergence of pathogens.</title>
        <authorList>
            <person name="Haridas S."/>
            <person name="Albert R."/>
            <person name="Binder M."/>
            <person name="Bloem J."/>
            <person name="Labutti K."/>
            <person name="Salamov A."/>
            <person name="Andreopoulos B."/>
            <person name="Baker S."/>
            <person name="Barry K."/>
            <person name="Bills G."/>
            <person name="Bluhm B."/>
            <person name="Cannon C."/>
            <person name="Castanera R."/>
            <person name="Culley D."/>
            <person name="Daum C."/>
            <person name="Ezra D."/>
            <person name="Gonzalez J."/>
            <person name="Henrissat B."/>
            <person name="Kuo A."/>
            <person name="Liang C."/>
            <person name="Lipzen A."/>
            <person name="Lutzoni F."/>
            <person name="Magnuson J."/>
            <person name="Mondo S."/>
            <person name="Nolan M."/>
            <person name="Ohm R."/>
            <person name="Pangilinan J."/>
            <person name="Park H.-J."/>
            <person name="Ramirez L."/>
            <person name="Alfaro M."/>
            <person name="Sun H."/>
            <person name="Tritt A."/>
            <person name="Yoshinaga Y."/>
            <person name="Zwiers L.-H."/>
            <person name="Turgeon B."/>
            <person name="Goodwin S."/>
            <person name="Spatafora J."/>
            <person name="Crous P."/>
            <person name="Grigoriev I."/>
        </authorList>
    </citation>
    <scope>NUCLEOTIDE SEQUENCE</scope>
    <source>
        <strain evidence="2">CBS 113818</strain>
    </source>
</reference>
<organism evidence="2 3">
    <name type="scientific">Ophiobolus disseminans</name>
    <dbReference type="NCBI Taxonomy" id="1469910"/>
    <lineage>
        <taxon>Eukaryota</taxon>
        <taxon>Fungi</taxon>
        <taxon>Dikarya</taxon>
        <taxon>Ascomycota</taxon>
        <taxon>Pezizomycotina</taxon>
        <taxon>Dothideomycetes</taxon>
        <taxon>Pleosporomycetidae</taxon>
        <taxon>Pleosporales</taxon>
        <taxon>Pleosporineae</taxon>
        <taxon>Phaeosphaeriaceae</taxon>
        <taxon>Ophiobolus</taxon>
    </lineage>
</organism>
<dbReference type="Proteomes" id="UP000799424">
    <property type="component" value="Unassembled WGS sequence"/>
</dbReference>
<feature type="non-terminal residue" evidence="2">
    <location>
        <position position="58"/>
    </location>
</feature>
<evidence type="ECO:0000313" key="3">
    <source>
        <dbReference type="Proteomes" id="UP000799424"/>
    </source>
</evidence>
<gene>
    <name evidence="2" type="ORF">CC86DRAFT_372009</name>
</gene>
<sequence length="58" mass="5967">MTALVVAIAGEAILLIGAAVLFDVVWGAITGLLSNEYMPKSISGPAFVVGDLEGDINY</sequence>
<evidence type="ECO:0000256" key="1">
    <source>
        <dbReference type="SAM" id="Phobius"/>
    </source>
</evidence>
<name>A0A6A6ZRT5_9PLEO</name>
<keyword evidence="3" id="KW-1185">Reference proteome</keyword>